<reference evidence="1" key="1">
    <citation type="submission" date="2020-09" db="EMBL/GenBank/DDBJ databases">
        <title>Genome-Enabled Discovery of Anthraquinone Biosynthesis in Senna tora.</title>
        <authorList>
            <person name="Kang S.-H."/>
            <person name="Pandey R.P."/>
            <person name="Lee C.-M."/>
            <person name="Sim J.-S."/>
            <person name="Jeong J.-T."/>
            <person name="Choi B.-S."/>
            <person name="Jung M."/>
            <person name="Ginzburg D."/>
            <person name="Zhao K."/>
            <person name="Won S.Y."/>
            <person name="Oh T.-J."/>
            <person name="Yu Y."/>
            <person name="Kim N.-H."/>
            <person name="Lee O.R."/>
            <person name="Lee T.-H."/>
            <person name="Bashyal P."/>
            <person name="Kim T.-S."/>
            <person name="Lee W.-H."/>
            <person name="Kawkins C."/>
            <person name="Kim C.-K."/>
            <person name="Kim J.S."/>
            <person name="Ahn B.O."/>
            <person name="Rhee S.Y."/>
            <person name="Sohng J.K."/>
        </authorList>
    </citation>
    <scope>NUCLEOTIDE SEQUENCE</scope>
    <source>
        <tissue evidence="1">Leaf</tissue>
    </source>
</reference>
<evidence type="ECO:0000313" key="1">
    <source>
        <dbReference type="EMBL" id="KAF7830572.1"/>
    </source>
</evidence>
<dbReference type="EMBL" id="JAAIUW010000005">
    <property type="protein sequence ID" value="KAF7830572.1"/>
    <property type="molecule type" value="Genomic_DNA"/>
</dbReference>
<evidence type="ECO:0000313" key="2">
    <source>
        <dbReference type="Proteomes" id="UP000634136"/>
    </source>
</evidence>
<keyword evidence="2" id="KW-1185">Reference proteome</keyword>
<dbReference type="AlphaFoldDB" id="A0A834WQ67"/>
<dbReference type="Proteomes" id="UP000634136">
    <property type="component" value="Unassembled WGS sequence"/>
</dbReference>
<protein>
    <submittedName>
        <fullName evidence="1">Uncharacterized protein</fullName>
    </submittedName>
</protein>
<accession>A0A834WQ67</accession>
<sequence>MGVIFEKETSFPHKNSNSPLTKCMKEGHCRLTIILPHRKTNLSQRLSQLNDCEEGLMRLELSSSLSSTSQMAAFDASPSDFDAPPYLVCACPTLLQLKMLPFLHTPGITQVTQKPLPSVTNLVERIGGGGAYCWVALEVRQRDGWESFLKQMKQSLLKADVLSSQIMRETNQLTVLANDLRVV</sequence>
<proteinExistence type="predicted"/>
<gene>
    <name evidence="1" type="ORF">G2W53_012905</name>
</gene>
<name>A0A834WQ67_9FABA</name>
<comment type="caution">
    <text evidence="1">The sequence shown here is derived from an EMBL/GenBank/DDBJ whole genome shotgun (WGS) entry which is preliminary data.</text>
</comment>
<organism evidence="1 2">
    <name type="scientific">Senna tora</name>
    <dbReference type="NCBI Taxonomy" id="362788"/>
    <lineage>
        <taxon>Eukaryota</taxon>
        <taxon>Viridiplantae</taxon>
        <taxon>Streptophyta</taxon>
        <taxon>Embryophyta</taxon>
        <taxon>Tracheophyta</taxon>
        <taxon>Spermatophyta</taxon>
        <taxon>Magnoliopsida</taxon>
        <taxon>eudicotyledons</taxon>
        <taxon>Gunneridae</taxon>
        <taxon>Pentapetalae</taxon>
        <taxon>rosids</taxon>
        <taxon>fabids</taxon>
        <taxon>Fabales</taxon>
        <taxon>Fabaceae</taxon>
        <taxon>Caesalpinioideae</taxon>
        <taxon>Cassia clade</taxon>
        <taxon>Senna</taxon>
    </lineage>
</organism>